<dbReference type="Proteomes" id="UP000094527">
    <property type="component" value="Unassembled WGS sequence"/>
</dbReference>
<reference evidence="6 7" key="1">
    <citation type="journal article" date="2016" name="Genome Biol. Evol.">
        <title>Gene Family Evolution Reflects Adaptation to Soil Environmental Stressors in the Genome of the Collembolan Orchesella cincta.</title>
        <authorList>
            <person name="Faddeeva-Vakhrusheva A."/>
            <person name="Derks M.F."/>
            <person name="Anvar S.Y."/>
            <person name="Agamennone V."/>
            <person name="Suring W."/>
            <person name="Smit S."/>
            <person name="van Straalen N.M."/>
            <person name="Roelofs D."/>
        </authorList>
    </citation>
    <scope>NUCLEOTIDE SEQUENCE [LARGE SCALE GENOMIC DNA]</scope>
    <source>
        <tissue evidence="6">Mixed pool</tissue>
    </source>
</reference>
<dbReference type="Pfam" id="PF00002">
    <property type="entry name" value="7tm_2"/>
    <property type="match status" value="1"/>
</dbReference>
<keyword evidence="4 5" id="KW-0472">Membrane</keyword>
<keyword evidence="3 5" id="KW-1133">Transmembrane helix</keyword>
<keyword evidence="7" id="KW-1185">Reference proteome</keyword>
<dbReference type="InterPro" id="IPR000832">
    <property type="entry name" value="GPCR_2_secretin-like"/>
</dbReference>
<comment type="caution">
    <text evidence="6">The sequence shown here is derived from an EMBL/GenBank/DDBJ whole genome shotgun (WGS) entry which is preliminary data.</text>
</comment>
<evidence type="ECO:0000313" key="6">
    <source>
        <dbReference type="EMBL" id="ODM89621.1"/>
    </source>
</evidence>
<feature type="transmembrane region" description="Helical" evidence="5">
    <location>
        <begin position="223"/>
        <end position="244"/>
    </location>
</feature>
<keyword evidence="2 5" id="KW-0812">Transmembrane</keyword>
<protein>
    <submittedName>
        <fullName evidence="6">Putative G-protein coupled receptor Mth-like 2</fullName>
    </submittedName>
</protein>
<evidence type="ECO:0000256" key="5">
    <source>
        <dbReference type="SAM" id="Phobius"/>
    </source>
</evidence>
<feature type="transmembrane region" description="Helical" evidence="5">
    <location>
        <begin position="194"/>
        <end position="217"/>
    </location>
</feature>
<gene>
    <name evidence="6" type="ORF">Ocin01_17061</name>
</gene>
<dbReference type="AlphaFoldDB" id="A0A1D2M9K3"/>
<accession>A0A1D2M9K3</accession>
<keyword evidence="6" id="KW-0675">Receptor</keyword>
<evidence type="ECO:0000313" key="7">
    <source>
        <dbReference type="Proteomes" id="UP000094527"/>
    </source>
</evidence>
<comment type="subcellular location">
    <subcellularLocation>
        <location evidence="1">Membrane</location>
        <topology evidence="1">Multi-pass membrane protein</topology>
    </subcellularLocation>
</comment>
<evidence type="ECO:0000256" key="1">
    <source>
        <dbReference type="ARBA" id="ARBA00004141"/>
    </source>
</evidence>
<evidence type="ECO:0000256" key="3">
    <source>
        <dbReference type="ARBA" id="ARBA00022989"/>
    </source>
</evidence>
<dbReference type="GO" id="GO:0005886">
    <property type="term" value="C:plasma membrane"/>
    <property type="evidence" value="ECO:0007669"/>
    <property type="project" value="TreeGrafter"/>
</dbReference>
<sequence length="384" mass="44146">MQNASVLEDCDITVSRYVNWNEDRNQTFLNELDYVPKFYESKYHQKFSESGDYFDGFHYFQKSEYCVKRITDLALELKVCQPICNSKSATRNCIPKCCALGSILAKRMELSEPDEEPSVEEKPNIRLDISHGRMELQRLSGERKWESYNVEFCIDGFVQDVNEPYMGSIENQVVITCREDETEIEMLSHPIENWASITCQLIGCILMLTTVIIYLSLIKHQNFNGLMILSHSTASFFAYGFSVAHIISRASKRLKTFILFSCLAWGIPALLVGLFAVFDEIYRDPLTLAIVPYYAVECCFVASWSRGHFVFLPIAIILVVNGLLTLLTLKVILEAKMNAAKMAKTGADRYTYELLFILIKNTIIYYKQQIMKFVVHDFSSNFFS</sequence>
<dbReference type="PANTHER" id="PTHR47154">
    <property type="entry name" value="G-PROTEIN COUPLED RECEPTOR MTH-RELATED"/>
    <property type="match status" value="1"/>
</dbReference>
<evidence type="ECO:0000256" key="2">
    <source>
        <dbReference type="ARBA" id="ARBA00022692"/>
    </source>
</evidence>
<dbReference type="EMBL" id="LJIJ01002492">
    <property type="protein sequence ID" value="ODM89621.1"/>
    <property type="molecule type" value="Genomic_DNA"/>
</dbReference>
<dbReference type="Gene3D" id="1.20.1070.10">
    <property type="entry name" value="Rhodopsin 7-helix transmembrane proteins"/>
    <property type="match status" value="1"/>
</dbReference>
<dbReference type="GO" id="GO:0008528">
    <property type="term" value="F:G protein-coupled peptide receptor activity"/>
    <property type="evidence" value="ECO:0007669"/>
    <property type="project" value="TreeGrafter"/>
</dbReference>
<organism evidence="6 7">
    <name type="scientific">Orchesella cincta</name>
    <name type="common">Springtail</name>
    <name type="synonym">Podura cincta</name>
    <dbReference type="NCBI Taxonomy" id="48709"/>
    <lineage>
        <taxon>Eukaryota</taxon>
        <taxon>Metazoa</taxon>
        <taxon>Ecdysozoa</taxon>
        <taxon>Arthropoda</taxon>
        <taxon>Hexapoda</taxon>
        <taxon>Collembola</taxon>
        <taxon>Entomobryomorpha</taxon>
        <taxon>Entomobryoidea</taxon>
        <taxon>Orchesellidae</taxon>
        <taxon>Orchesellinae</taxon>
        <taxon>Orchesella</taxon>
    </lineage>
</organism>
<dbReference type="PANTHER" id="PTHR47154:SF2">
    <property type="entry name" value="G-PROTEIN COUPLED RECEPTOR MTH-RELATED"/>
    <property type="match status" value="1"/>
</dbReference>
<evidence type="ECO:0000256" key="4">
    <source>
        <dbReference type="ARBA" id="ARBA00023136"/>
    </source>
</evidence>
<dbReference type="InterPro" id="IPR051384">
    <property type="entry name" value="Mth_GPCR"/>
</dbReference>
<feature type="transmembrane region" description="Helical" evidence="5">
    <location>
        <begin position="310"/>
        <end position="333"/>
    </location>
</feature>
<name>A0A1D2M9K3_ORCCI</name>
<feature type="transmembrane region" description="Helical" evidence="5">
    <location>
        <begin position="256"/>
        <end position="278"/>
    </location>
</feature>
<proteinExistence type="predicted"/>